<feature type="compositionally biased region" description="Basic and acidic residues" evidence="1">
    <location>
        <begin position="50"/>
        <end position="63"/>
    </location>
</feature>
<sequence length="74" mass="7518">MKKPGEGVHSPNERRTSWPSVAAGAGADARTLAMGEGRGLRSCEVGGGEGEGRRRGGPEEGDKVVVAAVTKSLS</sequence>
<reference evidence="2" key="1">
    <citation type="submission" date="2015-06" db="UniProtKB">
        <authorList>
            <consortium name="EnsemblPlants"/>
        </authorList>
    </citation>
    <scope>IDENTIFICATION</scope>
</reference>
<accession>M8CNU8</accession>
<dbReference type="EnsemblPlants" id="EMT29182">
    <property type="protein sequence ID" value="EMT29182"/>
    <property type="gene ID" value="F775_42659"/>
</dbReference>
<evidence type="ECO:0000256" key="1">
    <source>
        <dbReference type="SAM" id="MobiDB-lite"/>
    </source>
</evidence>
<evidence type="ECO:0000313" key="2">
    <source>
        <dbReference type="EnsemblPlants" id="EMT29182"/>
    </source>
</evidence>
<feature type="region of interest" description="Disordered" evidence="1">
    <location>
        <begin position="1"/>
        <end position="74"/>
    </location>
</feature>
<dbReference type="AlphaFoldDB" id="M8CNU8"/>
<proteinExistence type="predicted"/>
<feature type="compositionally biased region" description="Basic and acidic residues" evidence="1">
    <location>
        <begin position="1"/>
        <end position="16"/>
    </location>
</feature>
<protein>
    <submittedName>
        <fullName evidence="2">Uncharacterized protein</fullName>
    </submittedName>
</protein>
<organism evidence="2">
    <name type="scientific">Aegilops tauschii</name>
    <name type="common">Tausch's goatgrass</name>
    <name type="synonym">Aegilops squarrosa</name>
    <dbReference type="NCBI Taxonomy" id="37682"/>
    <lineage>
        <taxon>Eukaryota</taxon>
        <taxon>Viridiplantae</taxon>
        <taxon>Streptophyta</taxon>
        <taxon>Embryophyta</taxon>
        <taxon>Tracheophyta</taxon>
        <taxon>Spermatophyta</taxon>
        <taxon>Magnoliopsida</taxon>
        <taxon>Liliopsida</taxon>
        <taxon>Poales</taxon>
        <taxon>Poaceae</taxon>
        <taxon>BOP clade</taxon>
        <taxon>Pooideae</taxon>
        <taxon>Triticodae</taxon>
        <taxon>Triticeae</taxon>
        <taxon>Triticinae</taxon>
        <taxon>Aegilops</taxon>
    </lineage>
</organism>
<name>M8CNU8_AEGTA</name>